<gene>
    <name evidence="12" type="ORF">R9X50_00591200</name>
</gene>
<dbReference type="GO" id="GO:0000122">
    <property type="term" value="P:negative regulation of transcription by RNA polymerase II"/>
    <property type="evidence" value="ECO:0007669"/>
    <property type="project" value="TreeGrafter"/>
</dbReference>
<dbReference type="InterPro" id="IPR000967">
    <property type="entry name" value="Znf_NFX1"/>
</dbReference>
<dbReference type="PANTHER" id="PTHR12360:SF12">
    <property type="entry name" value="TRANSCRIPTIONAL REPRESSOR NF-X1"/>
    <property type="match status" value="1"/>
</dbReference>
<evidence type="ECO:0000313" key="12">
    <source>
        <dbReference type="EMBL" id="WPH03038.1"/>
    </source>
</evidence>
<keyword evidence="9" id="KW-0539">Nucleus</keyword>
<dbReference type="CDD" id="cd06008">
    <property type="entry name" value="NF-X1-zinc-finger"/>
    <property type="match status" value="5"/>
</dbReference>
<accession>A0AAQ3MA79</accession>
<keyword evidence="7" id="KW-0805">Transcription regulation</keyword>
<reference evidence="12 13" key="1">
    <citation type="submission" date="2023-11" db="EMBL/GenBank/DDBJ databases">
        <title>An acidophilic fungus is an integral part of prey digestion in a carnivorous sundew plant.</title>
        <authorList>
            <person name="Tsai I.J."/>
        </authorList>
    </citation>
    <scope>NUCLEOTIDE SEQUENCE [LARGE SCALE GENOMIC DNA]</scope>
    <source>
        <strain evidence="12">169a</strain>
    </source>
</reference>
<evidence type="ECO:0000256" key="2">
    <source>
        <dbReference type="ARBA" id="ARBA00007269"/>
    </source>
</evidence>
<evidence type="ECO:0000256" key="9">
    <source>
        <dbReference type="ARBA" id="ARBA00023242"/>
    </source>
</evidence>
<feature type="compositionally biased region" description="Polar residues" evidence="10">
    <location>
        <begin position="964"/>
        <end position="974"/>
    </location>
</feature>
<dbReference type="InterPro" id="IPR001374">
    <property type="entry name" value="R3H_dom"/>
</dbReference>
<dbReference type="InterPro" id="IPR036867">
    <property type="entry name" value="R3H_dom_sf"/>
</dbReference>
<organism evidence="12 13">
    <name type="scientific">Acrodontium crateriforme</name>
    <dbReference type="NCBI Taxonomy" id="150365"/>
    <lineage>
        <taxon>Eukaryota</taxon>
        <taxon>Fungi</taxon>
        <taxon>Dikarya</taxon>
        <taxon>Ascomycota</taxon>
        <taxon>Pezizomycotina</taxon>
        <taxon>Dothideomycetes</taxon>
        <taxon>Dothideomycetidae</taxon>
        <taxon>Mycosphaerellales</taxon>
        <taxon>Teratosphaeriaceae</taxon>
        <taxon>Acrodontium</taxon>
    </lineage>
</organism>
<dbReference type="SUPFAM" id="SSF82708">
    <property type="entry name" value="R3H domain"/>
    <property type="match status" value="1"/>
</dbReference>
<keyword evidence="4" id="KW-0677">Repeat</keyword>
<dbReference type="PANTHER" id="PTHR12360">
    <property type="entry name" value="NUCLEAR TRANSCRIPTION FACTOR, X-BOX BINDING 1 NFX1"/>
    <property type="match status" value="1"/>
</dbReference>
<evidence type="ECO:0000256" key="8">
    <source>
        <dbReference type="ARBA" id="ARBA00023163"/>
    </source>
</evidence>
<evidence type="ECO:0000256" key="6">
    <source>
        <dbReference type="ARBA" id="ARBA00022833"/>
    </source>
</evidence>
<dbReference type="Pfam" id="PF01424">
    <property type="entry name" value="R3H"/>
    <property type="match status" value="1"/>
</dbReference>
<evidence type="ECO:0000256" key="3">
    <source>
        <dbReference type="ARBA" id="ARBA00022723"/>
    </source>
</evidence>
<evidence type="ECO:0000256" key="5">
    <source>
        <dbReference type="ARBA" id="ARBA00022771"/>
    </source>
</evidence>
<evidence type="ECO:0000256" key="4">
    <source>
        <dbReference type="ARBA" id="ARBA00022737"/>
    </source>
</evidence>
<feature type="compositionally biased region" description="Acidic residues" evidence="10">
    <location>
        <begin position="931"/>
        <end position="943"/>
    </location>
</feature>
<comment type="similarity">
    <text evidence="2">Belongs to the NFX1 family.</text>
</comment>
<proteinExistence type="inferred from homology"/>
<keyword evidence="13" id="KW-1185">Reference proteome</keyword>
<dbReference type="GO" id="GO:0008270">
    <property type="term" value="F:zinc ion binding"/>
    <property type="evidence" value="ECO:0007669"/>
    <property type="project" value="UniProtKB-KW"/>
</dbReference>
<dbReference type="InterPro" id="IPR034078">
    <property type="entry name" value="NFX1_fam"/>
</dbReference>
<evidence type="ECO:0000256" key="10">
    <source>
        <dbReference type="SAM" id="MobiDB-lite"/>
    </source>
</evidence>
<dbReference type="GO" id="GO:0000981">
    <property type="term" value="F:DNA-binding transcription factor activity, RNA polymerase II-specific"/>
    <property type="evidence" value="ECO:0007669"/>
    <property type="project" value="TreeGrafter"/>
</dbReference>
<feature type="region of interest" description="Disordered" evidence="10">
    <location>
        <begin position="748"/>
        <end position="767"/>
    </location>
</feature>
<name>A0AAQ3MA79_9PEZI</name>
<evidence type="ECO:0000256" key="1">
    <source>
        <dbReference type="ARBA" id="ARBA00004123"/>
    </source>
</evidence>
<evidence type="ECO:0000256" key="7">
    <source>
        <dbReference type="ARBA" id="ARBA00023015"/>
    </source>
</evidence>
<comment type="subcellular location">
    <subcellularLocation>
        <location evidence="1">Nucleus</location>
    </subcellularLocation>
</comment>
<feature type="compositionally biased region" description="Basic and acidic residues" evidence="10">
    <location>
        <begin position="944"/>
        <end position="956"/>
    </location>
</feature>
<dbReference type="GO" id="GO:0000977">
    <property type="term" value="F:RNA polymerase II transcription regulatory region sequence-specific DNA binding"/>
    <property type="evidence" value="ECO:0007669"/>
    <property type="project" value="TreeGrafter"/>
</dbReference>
<feature type="domain" description="R3H" evidence="11">
    <location>
        <begin position="662"/>
        <end position="725"/>
    </location>
</feature>
<evidence type="ECO:0000259" key="11">
    <source>
        <dbReference type="PROSITE" id="PS51061"/>
    </source>
</evidence>
<dbReference type="PROSITE" id="PS51061">
    <property type="entry name" value="R3H"/>
    <property type="match status" value="1"/>
</dbReference>
<dbReference type="SMART" id="SM00438">
    <property type="entry name" value="ZnF_NFX"/>
    <property type="match status" value="10"/>
</dbReference>
<dbReference type="SMART" id="SM00393">
    <property type="entry name" value="R3H"/>
    <property type="match status" value="1"/>
</dbReference>
<dbReference type="Gene3D" id="3.30.1370.50">
    <property type="entry name" value="R3H-like domain"/>
    <property type="match status" value="1"/>
</dbReference>
<dbReference type="AlphaFoldDB" id="A0AAQ3MA79"/>
<dbReference type="GO" id="GO:0005634">
    <property type="term" value="C:nucleus"/>
    <property type="evidence" value="ECO:0007669"/>
    <property type="project" value="UniProtKB-SubCell"/>
</dbReference>
<dbReference type="Pfam" id="PF01422">
    <property type="entry name" value="zf-NF-X1"/>
    <property type="match status" value="7"/>
</dbReference>
<dbReference type="EMBL" id="CP138588">
    <property type="protein sequence ID" value="WPH03038.1"/>
    <property type="molecule type" value="Genomic_DNA"/>
</dbReference>
<keyword evidence="5" id="KW-0863">Zinc-finger</keyword>
<evidence type="ECO:0000313" key="13">
    <source>
        <dbReference type="Proteomes" id="UP001303373"/>
    </source>
</evidence>
<keyword evidence="6" id="KW-0862">Zinc</keyword>
<keyword evidence="8" id="KW-0804">Transcription</keyword>
<protein>
    <recommendedName>
        <fullName evidence="11">R3H domain-containing protein</fullName>
    </recommendedName>
</protein>
<keyword evidence="3" id="KW-0479">Metal-binding</keyword>
<feature type="region of interest" description="Disordered" evidence="10">
    <location>
        <begin position="928"/>
        <end position="991"/>
    </location>
</feature>
<sequence>MICYSEIQRRAKVWSCHTCWTVFHLNCIKKWSGNEGSGATQSQPENGDIPPPRQWRCPGCNLPKDDLPTSYSCWCEKEQEPRAPAGVPPHSCGQTCGREKARKCPHRCSLTCHAGPCPPCSHMGPTTMCFCGKHEVTKRCSETDYDGGWSCGEICGEMMPCGEHFCELPCHEGLCGACEVKVPSRCYCGQMEKDVLCNERGDEKHSAHKLEVEGQEPIVETWTGSFECANVCDRTYDCGNHKCEKYCHAQTAEPGHCPRSPDVVTHCSCGKVSISQLCDVPRETCEDVIPSCKQQCGKILPCGHTCTSICHSGACQACLRRVEIKCKCGKTISNTICHQGNEEPPQCMRNCRTLLSCGRHQCEERCCEGQAKAAERQSIKRKQRPLNSAVPLQIDDGFEAEHICTRQCGRLLKCGIHVDSDLCHKGPCGTCREAIFEEISCHCGRTVLQPPLPCGTQPPLCRFPCGRNTVCGHPRVSHNCHQDDESCPRCPFLVEKKCMCSKKTLKNQQCWLSDVSCGEVCGKKLKCGSHFCRKPCHRPGECEDAQGAPCRQPCGKEKKVCAHPDQENMCHAPFPCKEDKPCQSKIFVTCTCQAQKQEMKCGASIAGEGNNGKSLPCNDECARLERNRRLALALNIDQSTHVEGGDHIPFSADTLTMFAEHVKWGQTQEREFRVFATTDEEKRLRFKPMQPRQRAFIHALADDFGLDSESMDPEPHRHVMIWKTPRFVAAPNKTLAESLRIRQASQSMTVSANVSDNEGPAKKGKASNEVGEPFNAFIITNPRFGLTVDELRTVLTSVVQPSTPLTFDIEFLPSEEVVLKASGHNLQSLELQNALQGIQIALATSISSHNYGSAQLCTTDRSLNILRRECDSTVGQGWSRVAAKKAAPRVLVQSSDNARANNPYSALNNSGTVTFAKKKVDKVKQKKEAVVDDWEAAEMEEEEKERASGGEEETGKAENGAMRASTTDLTSTAGGVSDGATDVEVSQSSEV</sequence>
<dbReference type="FunFam" id="3.30.1370.50:FF:000006">
    <property type="entry name" value="NF-X1 finger transcription factor"/>
    <property type="match status" value="1"/>
</dbReference>
<dbReference type="Proteomes" id="UP001303373">
    <property type="component" value="Chromosome 9"/>
</dbReference>